<accession>A0ABZ0IQK0</accession>
<evidence type="ECO:0000256" key="8">
    <source>
        <dbReference type="SAM" id="Phobius"/>
    </source>
</evidence>
<dbReference type="Gene3D" id="1.10.3470.10">
    <property type="entry name" value="ABC transporter involved in vitamin B12 uptake, BtuC"/>
    <property type="match status" value="1"/>
</dbReference>
<dbReference type="EMBL" id="CP136051">
    <property type="protein sequence ID" value="WOK06991.1"/>
    <property type="molecule type" value="Genomic_DNA"/>
</dbReference>
<evidence type="ECO:0000313" key="10">
    <source>
        <dbReference type="Proteomes" id="UP001302349"/>
    </source>
</evidence>
<comment type="subcellular location">
    <subcellularLocation>
        <location evidence="1">Cell membrane</location>
        <topology evidence="1">Multi-pass membrane protein</topology>
    </subcellularLocation>
</comment>
<evidence type="ECO:0000256" key="6">
    <source>
        <dbReference type="ARBA" id="ARBA00022989"/>
    </source>
</evidence>
<comment type="similarity">
    <text evidence="2">Belongs to the binding-protein-dependent transport system permease family. FecCD subfamily.</text>
</comment>
<keyword evidence="7 8" id="KW-0472">Membrane</keyword>
<dbReference type="Pfam" id="PF01032">
    <property type="entry name" value="FecCD"/>
    <property type="match status" value="1"/>
</dbReference>
<dbReference type="CDD" id="cd06550">
    <property type="entry name" value="TM_ABC_iron-siderophores_like"/>
    <property type="match status" value="1"/>
</dbReference>
<dbReference type="Proteomes" id="UP001302349">
    <property type="component" value="Chromosome"/>
</dbReference>
<keyword evidence="3" id="KW-0813">Transport</keyword>
<dbReference type="PANTHER" id="PTHR30472">
    <property type="entry name" value="FERRIC ENTEROBACTIN TRANSPORT SYSTEM PERMEASE PROTEIN"/>
    <property type="match status" value="1"/>
</dbReference>
<evidence type="ECO:0000256" key="7">
    <source>
        <dbReference type="ARBA" id="ARBA00023136"/>
    </source>
</evidence>
<keyword evidence="10" id="KW-1185">Reference proteome</keyword>
<feature type="transmembrane region" description="Helical" evidence="8">
    <location>
        <begin position="252"/>
        <end position="279"/>
    </location>
</feature>
<feature type="transmembrane region" description="Helical" evidence="8">
    <location>
        <begin position="163"/>
        <end position="184"/>
    </location>
</feature>
<dbReference type="InterPro" id="IPR000522">
    <property type="entry name" value="ABC_transptr_permease_BtuC"/>
</dbReference>
<evidence type="ECO:0000256" key="1">
    <source>
        <dbReference type="ARBA" id="ARBA00004651"/>
    </source>
</evidence>
<feature type="transmembrane region" description="Helical" evidence="8">
    <location>
        <begin position="130"/>
        <end position="151"/>
    </location>
</feature>
<keyword evidence="6 8" id="KW-1133">Transmembrane helix</keyword>
<keyword evidence="5 8" id="KW-0812">Transmembrane</keyword>
<organism evidence="9 10">
    <name type="scientific">Imperialibacter roseus</name>
    <dbReference type="NCBI Taxonomy" id="1324217"/>
    <lineage>
        <taxon>Bacteria</taxon>
        <taxon>Pseudomonadati</taxon>
        <taxon>Bacteroidota</taxon>
        <taxon>Cytophagia</taxon>
        <taxon>Cytophagales</taxon>
        <taxon>Flammeovirgaceae</taxon>
        <taxon>Imperialibacter</taxon>
    </lineage>
</organism>
<feature type="transmembrane region" description="Helical" evidence="8">
    <location>
        <begin position="291"/>
        <end position="310"/>
    </location>
</feature>
<dbReference type="InterPro" id="IPR037294">
    <property type="entry name" value="ABC_BtuC-like"/>
</dbReference>
<protein>
    <submittedName>
        <fullName evidence="9">Iron ABC transporter permease</fullName>
    </submittedName>
</protein>
<sequence>MLRDFIQQSWKQWWKYFVLLTLLIFVLFLLSLALGSVVIPAFEALKIVSGFTSQNEAWQEIILNFRLPKALTAILVGAALGISGLQMQTFFRNPLAGPFVLGISSGASLGAALLILGGTSLGLHQLGGQLFASAQVIAAALGAILVMIAVISVARSLRDAMSLLIVGLMFSSTTGALVSIMQYFSQAEDIQAYMLWSFGSLGGLSWEEMQIFAPIIVIGLLLSFASAKQLNMLLLGEQYARSMGLNIKRARLTIIISTCLLAGSVTAFCGPIAFIGIAVPHMVRMLFPTSNHLLLIPLVCLMGAGTMLFCDLIAQLPGTSQLLPINAVTSLIGGPVVIWIIVSKRNLRYSL</sequence>
<evidence type="ECO:0000256" key="5">
    <source>
        <dbReference type="ARBA" id="ARBA00022692"/>
    </source>
</evidence>
<feature type="transmembrane region" description="Helical" evidence="8">
    <location>
        <begin position="322"/>
        <end position="342"/>
    </location>
</feature>
<evidence type="ECO:0000256" key="2">
    <source>
        <dbReference type="ARBA" id="ARBA00007935"/>
    </source>
</evidence>
<feature type="transmembrane region" description="Helical" evidence="8">
    <location>
        <begin position="70"/>
        <end position="87"/>
    </location>
</feature>
<keyword evidence="4" id="KW-1003">Cell membrane</keyword>
<feature type="transmembrane region" description="Helical" evidence="8">
    <location>
        <begin position="211"/>
        <end position="231"/>
    </location>
</feature>
<dbReference type="PANTHER" id="PTHR30472:SF41">
    <property type="entry name" value="TRANSPORT SYSTEM PERMEASE PROTEIN"/>
    <property type="match status" value="1"/>
</dbReference>
<evidence type="ECO:0000256" key="4">
    <source>
        <dbReference type="ARBA" id="ARBA00022475"/>
    </source>
</evidence>
<dbReference type="RefSeq" id="WP_317489681.1">
    <property type="nucleotide sequence ID" value="NZ_CP136051.1"/>
</dbReference>
<feature type="transmembrane region" description="Helical" evidence="8">
    <location>
        <begin position="99"/>
        <end position="118"/>
    </location>
</feature>
<proteinExistence type="inferred from homology"/>
<gene>
    <name evidence="9" type="ORF">RT717_28405</name>
</gene>
<evidence type="ECO:0000256" key="3">
    <source>
        <dbReference type="ARBA" id="ARBA00022448"/>
    </source>
</evidence>
<name>A0ABZ0IQK0_9BACT</name>
<dbReference type="SUPFAM" id="SSF81345">
    <property type="entry name" value="ABC transporter involved in vitamin B12 uptake, BtuC"/>
    <property type="match status" value="1"/>
</dbReference>
<evidence type="ECO:0000313" key="9">
    <source>
        <dbReference type="EMBL" id="WOK06991.1"/>
    </source>
</evidence>
<reference evidence="9 10" key="1">
    <citation type="journal article" date="2023" name="Microbiol. Resour. Announc.">
        <title>Complete Genome Sequence of Imperialibacter roseus strain P4T.</title>
        <authorList>
            <person name="Tizabi D.R."/>
            <person name="Bachvaroff T."/>
            <person name="Hill R.T."/>
        </authorList>
    </citation>
    <scope>NUCLEOTIDE SEQUENCE [LARGE SCALE GENOMIC DNA]</scope>
    <source>
        <strain evidence="9 10">P4T</strain>
    </source>
</reference>